<dbReference type="OrthoDB" id="1743068at2759"/>
<evidence type="ECO:0000313" key="2">
    <source>
        <dbReference type="Proteomes" id="UP000652761"/>
    </source>
</evidence>
<comment type="caution">
    <text evidence="1">The sequence shown here is derived from an EMBL/GenBank/DDBJ whole genome shotgun (WGS) entry which is preliminary data.</text>
</comment>
<sequence length="147" mass="15940">MNRNLLFHLCMCTADFKNLQSLEVCGGSVTDAGVKNIIELTSLTHLNLSQNSSLTDKTLELISGLTGLVSLNLSSTHITNAGLQNLKPLKNLRSLHLDCCRVTGSEMKKLHLAALQNLQRILSTPLRHVSLDTAKAFALGMTLGNTE</sequence>
<evidence type="ECO:0000313" key="1">
    <source>
        <dbReference type="EMBL" id="MQM03898.1"/>
    </source>
</evidence>
<dbReference type="Pfam" id="PF13855">
    <property type="entry name" value="LRR_8"/>
    <property type="match status" value="1"/>
</dbReference>
<dbReference type="SUPFAM" id="SSF52047">
    <property type="entry name" value="RNI-like"/>
    <property type="match status" value="1"/>
</dbReference>
<dbReference type="InterPro" id="IPR001611">
    <property type="entry name" value="Leu-rich_rpt"/>
</dbReference>
<keyword evidence="2" id="KW-1185">Reference proteome</keyword>
<dbReference type="AlphaFoldDB" id="A0A843WAJ0"/>
<name>A0A843WAJ0_COLES</name>
<dbReference type="InterPro" id="IPR032675">
    <property type="entry name" value="LRR_dom_sf"/>
</dbReference>
<dbReference type="GO" id="GO:0031146">
    <property type="term" value="P:SCF-dependent proteasomal ubiquitin-dependent protein catabolic process"/>
    <property type="evidence" value="ECO:0007669"/>
    <property type="project" value="TreeGrafter"/>
</dbReference>
<gene>
    <name evidence="1" type="ORF">Taro_036692</name>
</gene>
<reference evidence="1" key="1">
    <citation type="submission" date="2017-07" db="EMBL/GenBank/DDBJ databases">
        <title>Taro Niue Genome Assembly and Annotation.</title>
        <authorList>
            <person name="Atibalentja N."/>
            <person name="Keating K."/>
            <person name="Fields C.J."/>
        </authorList>
    </citation>
    <scope>NUCLEOTIDE SEQUENCE</scope>
    <source>
        <strain evidence="1">Niue_2</strain>
        <tissue evidence="1">Leaf</tissue>
    </source>
</reference>
<proteinExistence type="predicted"/>
<dbReference type="Proteomes" id="UP000652761">
    <property type="component" value="Unassembled WGS sequence"/>
</dbReference>
<dbReference type="PANTHER" id="PTHR13318">
    <property type="entry name" value="PARTNER OF PAIRED, ISOFORM B-RELATED"/>
    <property type="match status" value="1"/>
</dbReference>
<dbReference type="Gene3D" id="3.80.10.10">
    <property type="entry name" value="Ribonuclease Inhibitor"/>
    <property type="match status" value="1"/>
</dbReference>
<dbReference type="GO" id="GO:0019005">
    <property type="term" value="C:SCF ubiquitin ligase complex"/>
    <property type="evidence" value="ECO:0007669"/>
    <property type="project" value="TreeGrafter"/>
</dbReference>
<organism evidence="1 2">
    <name type="scientific">Colocasia esculenta</name>
    <name type="common">Wild taro</name>
    <name type="synonym">Arum esculentum</name>
    <dbReference type="NCBI Taxonomy" id="4460"/>
    <lineage>
        <taxon>Eukaryota</taxon>
        <taxon>Viridiplantae</taxon>
        <taxon>Streptophyta</taxon>
        <taxon>Embryophyta</taxon>
        <taxon>Tracheophyta</taxon>
        <taxon>Spermatophyta</taxon>
        <taxon>Magnoliopsida</taxon>
        <taxon>Liliopsida</taxon>
        <taxon>Araceae</taxon>
        <taxon>Aroideae</taxon>
        <taxon>Colocasieae</taxon>
        <taxon>Colocasia</taxon>
    </lineage>
</organism>
<accession>A0A843WAJ0</accession>
<protein>
    <submittedName>
        <fullName evidence="1">Uncharacterized protein</fullName>
    </submittedName>
</protein>
<dbReference type="EMBL" id="NMUH01003115">
    <property type="protein sequence ID" value="MQM03898.1"/>
    <property type="molecule type" value="Genomic_DNA"/>
</dbReference>